<dbReference type="Proteomes" id="UP000316270">
    <property type="component" value="Chromosome 4"/>
</dbReference>
<dbReference type="FunFam" id="3.40.605.10:FF:000012">
    <property type="entry name" value="NAD-dependent succinate-semialdehyde dehydrogenase"/>
    <property type="match status" value="1"/>
</dbReference>
<keyword evidence="2" id="KW-0521">NADP</keyword>
<feature type="domain" description="Aldehyde dehydrogenase" evidence="4">
    <location>
        <begin position="20"/>
        <end position="473"/>
    </location>
</feature>
<dbReference type="InterPro" id="IPR050740">
    <property type="entry name" value="Aldehyde_DH_Superfamily"/>
</dbReference>
<dbReference type="STRING" id="50376.A0A517L3V6"/>
<dbReference type="InterPro" id="IPR016163">
    <property type="entry name" value="Ald_DH_C"/>
</dbReference>
<dbReference type="GO" id="GO:0004777">
    <property type="term" value="F:succinate-semialdehyde dehydrogenase (NAD+) activity"/>
    <property type="evidence" value="ECO:0007669"/>
    <property type="project" value="TreeGrafter"/>
</dbReference>
<proteinExistence type="inferred from homology"/>
<dbReference type="SUPFAM" id="SSF53720">
    <property type="entry name" value="ALDH-like"/>
    <property type="match status" value="1"/>
</dbReference>
<dbReference type="OrthoDB" id="310895at2759"/>
<dbReference type="CDD" id="cd07105">
    <property type="entry name" value="ALDH_SaliADH"/>
    <property type="match status" value="1"/>
</dbReference>
<dbReference type="InterPro" id="IPR015590">
    <property type="entry name" value="Aldehyde_DH_dom"/>
</dbReference>
<accession>A0A517L3V6</accession>
<dbReference type="AlphaFoldDB" id="A0A517L3V6"/>
<keyword evidence="3" id="KW-0560">Oxidoreductase</keyword>
<sequence>MATANFTVPLLINGKEVRTSTTFPVVSPSTSETVWSSSSASKDEALQAVSAAEAALPAWSKSKPNFRRDIILRAGVLFEKRTSECQEYMMKETGAAESFSQFNTDTTAEMFRDIAGKIGLALQGEIPVCQQEGTSALVLKEPYGVVLGIAPWNAPYILGLRAMIYALAAGNTVVFKGSELSPRCFHVLGQVLMEAGLPAGALNMIYHKPQDAAEITAALIEHPAVKKVNFTGSTGVGSIIAGLSGKHLKPCLMELGGKASAIVCSDADISKAGLQCALGAFLHSGQICMSTERILVHSSIISEFRTALKGAITQVFPAHTPAVLIASAGVEKNKKLIEDAVSKGAKVIHGDHKIEESSKTRMAPIVVEGVKDHMDLFHTESFGPSVSLIPFETEEEAVKMANDTEYGLSGAIFTESLGRGLRMAKQIESGAIHINSMSVRDEPGLPHGGVKKSGWGRFNSTWGLHEFLRTKTITFQE</sequence>
<evidence type="ECO:0000256" key="1">
    <source>
        <dbReference type="ARBA" id="ARBA00009986"/>
    </source>
</evidence>
<dbReference type="InterPro" id="IPR016162">
    <property type="entry name" value="Ald_DH_N"/>
</dbReference>
<evidence type="ECO:0000259" key="4">
    <source>
        <dbReference type="Pfam" id="PF00171"/>
    </source>
</evidence>
<evidence type="ECO:0000313" key="6">
    <source>
        <dbReference type="Proteomes" id="UP000316270"/>
    </source>
</evidence>
<reference evidence="5 6" key="1">
    <citation type="submission" date="2019-07" db="EMBL/GenBank/DDBJ databases">
        <title>Finished genome of Venturia effusa.</title>
        <authorList>
            <person name="Young C.A."/>
            <person name="Cox M.P."/>
            <person name="Ganley A.R.D."/>
            <person name="David W.J."/>
        </authorList>
    </citation>
    <scope>NUCLEOTIDE SEQUENCE [LARGE SCALE GENOMIC DNA]</scope>
    <source>
        <strain evidence="6">albino</strain>
    </source>
</reference>
<dbReference type="PANTHER" id="PTHR43353:SF6">
    <property type="entry name" value="CYTOPLASMIC ALDEHYDE DEHYDROGENASE (EUROFUNG)"/>
    <property type="match status" value="1"/>
</dbReference>
<dbReference type="Gene3D" id="3.40.309.10">
    <property type="entry name" value="Aldehyde Dehydrogenase, Chain A, domain 2"/>
    <property type="match status" value="1"/>
</dbReference>
<dbReference type="Gene3D" id="3.40.605.10">
    <property type="entry name" value="Aldehyde Dehydrogenase, Chain A, domain 1"/>
    <property type="match status" value="1"/>
</dbReference>
<evidence type="ECO:0000256" key="3">
    <source>
        <dbReference type="ARBA" id="ARBA00023002"/>
    </source>
</evidence>
<name>A0A517L3V6_9PEZI</name>
<organism evidence="5 6">
    <name type="scientific">Venturia effusa</name>
    <dbReference type="NCBI Taxonomy" id="50376"/>
    <lineage>
        <taxon>Eukaryota</taxon>
        <taxon>Fungi</taxon>
        <taxon>Dikarya</taxon>
        <taxon>Ascomycota</taxon>
        <taxon>Pezizomycotina</taxon>
        <taxon>Dothideomycetes</taxon>
        <taxon>Pleosporomycetidae</taxon>
        <taxon>Venturiales</taxon>
        <taxon>Venturiaceae</taxon>
        <taxon>Venturia</taxon>
    </lineage>
</organism>
<dbReference type="InterPro" id="IPR016161">
    <property type="entry name" value="Ald_DH/histidinol_DH"/>
</dbReference>
<protein>
    <recommendedName>
        <fullName evidence="4">Aldehyde dehydrogenase domain-containing protein</fullName>
    </recommendedName>
</protein>
<dbReference type="GO" id="GO:0009450">
    <property type="term" value="P:gamma-aminobutyric acid catabolic process"/>
    <property type="evidence" value="ECO:0007669"/>
    <property type="project" value="TreeGrafter"/>
</dbReference>
<dbReference type="EMBL" id="CP042188">
    <property type="protein sequence ID" value="QDS70320.1"/>
    <property type="molecule type" value="Genomic_DNA"/>
</dbReference>
<gene>
    <name evidence="5" type="ORF">FKW77_008486</name>
</gene>
<dbReference type="Pfam" id="PF00171">
    <property type="entry name" value="Aldedh"/>
    <property type="match status" value="1"/>
</dbReference>
<keyword evidence="6" id="KW-1185">Reference proteome</keyword>
<comment type="similarity">
    <text evidence="1">Belongs to the aldehyde dehydrogenase family.</text>
</comment>
<evidence type="ECO:0000256" key="2">
    <source>
        <dbReference type="ARBA" id="ARBA00022857"/>
    </source>
</evidence>
<dbReference type="PANTHER" id="PTHR43353">
    <property type="entry name" value="SUCCINATE-SEMIALDEHYDE DEHYDROGENASE, MITOCHONDRIAL"/>
    <property type="match status" value="1"/>
</dbReference>
<evidence type="ECO:0000313" key="5">
    <source>
        <dbReference type="EMBL" id="QDS70320.1"/>
    </source>
</evidence>